<feature type="region of interest" description="Disordered" evidence="6">
    <location>
        <begin position="1"/>
        <end position="121"/>
    </location>
</feature>
<dbReference type="OMA" id="RERAWVC"/>
<feature type="compositionally biased region" description="Low complexity" evidence="6">
    <location>
        <begin position="1455"/>
        <end position="1468"/>
    </location>
</feature>
<reference evidence="8" key="2">
    <citation type="submission" date="2011-03" db="EMBL/GenBank/DDBJ databases">
        <title>Comparative genomics and transcriptomics of Neospora caninum and Toxoplasma gondii.</title>
        <authorList>
            <person name="Reid A.J."/>
            <person name="Sohal A."/>
            <person name="Harris D."/>
            <person name="Quail M."/>
            <person name="Sanders M."/>
            <person name="Berriman M."/>
            <person name="Wastling J.M."/>
            <person name="Pain A."/>
        </authorList>
    </citation>
    <scope>NUCLEOTIDE SEQUENCE</scope>
    <source>
        <strain evidence="8">Liverpool</strain>
    </source>
</reference>
<dbReference type="EMBL" id="LN714483">
    <property type="protein sequence ID" value="CEL67493.1"/>
    <property type="molecule type" value="Genomic_DNA"/>
</dbReference>
<feature type="compositionally biased region" description="Low complexity" evidence="6">
    <location>
        <begin position="2421"/>
        <end position="2446"/>
    </location>
</feature>
<dbReference type="OrthoDB" id="348886at2759"/>
<feature type="compositionally biased region" description="Gly residues" evidence="6">
    <location>
        <begin position="1057"/>
        <end position="1067"/>
    </location>
</feature>
<evidence type="ECO:0000313" key="10">
    <source>
        <dbReference type="Proteomes" id="UP000007494"/>
    </source>
</evidence>
<keyword evidence="5" id="KW-0539">Nucleus</keyword>
<reference evidence="10" key="3">
    <citation type="journal article" date="2012" name="PLoS Pathog.">
        <title>Comparative genomics of the apicomplexan parasites Toxoplasma gondii and Neospora caninum: Coccidia differing in host range and transmission strategy.</title>
        <authorList>
            <person name="Reid A.J."/>
            <person name="Vermont S.J."/>
            <person name="Cotton J.A."/>
            <person name="Harris D."/>
            <person name="Hill-Cawthorne G.A."/>
            <person name="Konen-Waisman S."/>
            <person name="Latham S.M."/>
            <person name="Mourier T."/>
            <person name="Norton R."/>
            <person name="Quail M.A."/>
            <person name="Sanders M."/>
            <person name="Shanmugam D."/>
            <person name="Sohal A."/>
            <person name="Wasmuth J.D."/>
            <person name="Brunk B."/>
            <person name="Grigg M.E."/>
            <person name="Howard J.C."/>
            <person name="Parkinson J."/>
            <person name="Roos D.S."/>
            <person name="Trees A.J."/>
            <person name="Berriman M."/>
            <person name="Pain A."/>
            <person name="Wastling J.M."/>
        </authorList>
    </citation>
    <scope>NUCLEOTIDE SEQUENCE [LARGE SCALE GENOMIC DNA]</scope>
    <source>
        <strain evidence="10">Liverpool</strain>
    </source>
</reference>
<evidence type="ECO:0000313" key="9">
    <source>
        <dbReference type="EMBL" id="CEL67493.1"/>
    </source>
</evidence>
<feature type="region of interest" description="Disordered" evidence="6">
    <location>
        <begin position="2033"/>
        <end position="2291"/>
    </location>
</feature>
<proteinExistence type="predicted"/>
<feature type="compositionally biased region" description="Basic and acidic residues" evidence="6">
    <location>
        <begin position="1978"/>
        <end position="1989"/>
    </location>
</feature>
<dbReference type="eggNOG" id="ENOG502QZXU">
    <property type="taxonomic scope" value="Eukaryota"/>
</dbReference>
<reference evidence="9" key="4">
    <citation type="journal article" date="2015" name="PLoS ONE">
        <title>Comprehensive Evaluation of Toxoplasma gondii VEG and Neospora caninum LIV Genomes with Tachyzoite Stage Transcriptome and Proteome Defines Novel Transcript Features.</title>
        <authorList>
            <person name="Ramaprasad A."/>
            <person name="Mourier T."/>
            <person name="Naeem R."/>
            <person name="Malas T.B."/>
            <person name="Moussa E."/>
            <person name="Panigrahi A."/>
            <person name="Vermont S.J."/>
            <person name="Otto T.D."/>
            <person name="Wastling J."/>
            <person name="Pain A."/>
        </authorList>
    </citation>
    <scope>NUCLEOTIDE SEQUENCE</scope>
    <source>
        <strain evidence="9">Liverpool</strain>
    </source>
</reference>
<evidence type="ECO:0000256" key="5">
    <source>
        <dbReference type="ARBA" id="ARBA00023242"/>
    </source>
</evidence>
<feature type="compositionally biased region" description="Low complexity" evidence="6">
    <location>
        <begin position="2079"/>
        <end position="2105"/>
    </location>
</feature>
<keyword evidence="4" id="KW-0804">Transcription</keyword>
<dbReference type="Gene3D" id="1.20.5.2050">
    <property type="match status" value="5"/>
</dbReference>
<feature type="compositionally biased region" description="Acidic residues" evidence="6">
    <location>
        <begin position="330"/>
        <end position="340"/>
    </location>
</feature>
<feature type="region of interest" description="Disordered" evidence="6">
    <location>
        <begin position="1126"/>
        <end position="1216"/>
    </location>
</feature>
<feature type="compositionally biased region" description="Low complexity" evidence="6">
    <location>
        <begin position="75"/>
        <end position="105"/>
    </location>
</feature>
<dbReference type="GO" id="GO:0003677">
    <property type="term" value="F:DNA binding"/>
    <property type="evidence" value="ECO:0007669"/>
    <property type="project" value="UniProtKB-KW"/>
</dbReference>
<feature type="region of interest" description="Disordered" evidence="6">
    <location>
        <begin position="1767"/>
        <end position="1832"/>
    </location>
</feature>
<evidence type="ECO:0000256" key="4">
    <source>
        <dbReference type="ARBA" id="ARBA00023163"/>
    </source>
</evidence>
<name>F0VIE4_NEOCL</name>
<reference evidence="8" key="1">
    <citation type="submission" date="2011-02" db="EMBL/GenBank/DDBJ databases">
        <authorList>
            <person name="Aslett M."/>
        </authorList>
    </citation>
    <scope>NUCLEOTIDE SEQUENCE</scope>
    <source>
        <strain evidence="8">Liverpool</strain>
    </source>
</reference>
<feature type="region of interest" description="Disordered" evidence="6">
    <location>
        <begin position="1432"/>
        <end position="1509"/>
    </location>
</feature>
<feature type="compositionally biased region" description="Low complexity" evidence="6">
    <location>
        <begin position="1483"/>
        <end position="1494"/>
    </location>
</feature>
<organism evidence="8 10">
    <name type="scientific">Neospora caninum (strain Liverpool)</name>
    <dbReference type="NCBI Taxonomy" id="572307"/>
    <lineage>
        <taxon>Eukaryota</taxon>
        <taxon>Sar</taxon>
        <taxon>Alveolata</taxon>
        <taxon>Apicomplexa</taxon>
        <taxon>Conoidasida</taxon>
        <taxon>Coccidia</taxon>
        <taxon>Eucoccidiorida</taxon>
        <taxon>Eimeriorina</taxon>
        <taxon>Sarcocystidae</taxon>
        <taxon>Neospora</taxon>
    </lineage>
</organism>
<evidence type="ECO:0000313" key="8">
    <source>
        <dbReference type="EMBL" id="CBZ53505.1"/>
    </source>
</evidence>
<feature type="domain" description="AP2/ERF" evidence="7">
    <location>
        <begin position="372"/>
        <end position="418"/>
    </location>
</feature>
<feature type="region of interest" description="Disordered" evidence="6">
    <location>
        <begin position="2626"/>
        <end position="2675"/>
    </location>
</feature>
<dbReference type="VEuPathDB" id="ToxoDB:NCLIV_032930"/>
<keyword evidence="10" id="KW-1185">Reference proteome</keyword>
<dbReference type="GeneID" id="13442758"/>
<evidence type="ECO:0000256" key="3">
    <source>
        <dbReference type="ARBA" id="ARBA00023125"/>
    </source>
</evidence>
<feature type="region of interest" description="Disordered" evidence="6">
    <location>
        <begin position="1012"/>
        <end position="1069"/>
    </location>
</feature>
<keyword evidence="2" id="KW-0805">Transcription regulation</keyword>
<feature type="compositionally biased region" description="Low complexity" evidence="6">
    <location>
        <begin position="1807"/>
        <end position="1816"/>
    </location>
</feature>
<feature type="region of interest" description="Disordered" evidence="6">
    <location>
        <begin position="629"/>
        <end position="732"/>
    </location>
</feature>
<dbReference type="EMBL" id="FR823390">
    <property type="protein sequence ID" value="CBZ53505.1"/>
    <property type="molecule type" value="Genomic_DNA"/>
</dbReference>
<dbReference type="InParanoid" id="F0VIE4"/>
<feature type="compositionally biased region" description="Gly residues" evidence="6">
    <location>
        <begin position="1096"/>
        <end position="1106"/>
    </location>
</feature>
<feature type="region of interest" description="Disordered" evidence="6">
    <location>
        <begin position="2412"/>
        <end position="2446"/>
    </location>
</feature>
<dbReference type="InterPro" id="IPR001471">
    <property type="entry name" value="AP2/ERF_dom"/>
</dbReference>
<feature type="compositionally biased region" description="Basic and acidic residues" evidence="6">
    <location>
        <begin position="2065"/>
        <end position="2077"/>
    </location>
</feature>
<feature type="region of interest" description="Disordered" evidence="6">
    <location>
        <begin position="466"/>
        <end position="503"/>
    </location>
</feature>
<feature type="compositionally biased region" description="Low complexity" evidence="6">
    <location>
        <begin position="2247"/>
        <end position="2291"/>
    </location>
</feature>
<feature type="region of interest" description="Disordered" evidence="6">
    <location>
        <begin position="1088"/>
        <end position="1114"/>
    </location>
</feature>
<feature type="compositionally biased region" description="Low complexity" evidence="6">
    <location>
        <begin position="865"/>
        <end position="877"/>
    </location>
</feature>
<evidence type="ECO:0000256" key="6">
    <source>
        <dbReference type="SAM" id="MobiDB-lite"/>
    </source>
</evidence>
<dbReference type="Pfam" id="PF00847">
    <property type="entry name" value="AP2"/>
    <property type="match status" value="1"/>
</dbReference>
<feature type="compositionally biased region" description="Basic and acidic residues" evidence="6">
    <location>
        <begin position="1193"/>
        <end position="1204"/>
    </location>
</feature>
<protein>
    <submittedName>
        <fullName evidence="9">AP2 domain transcription factor AP2VIII-2</fullName>
    </submittedName>
</protein>
<feature type="compositionally biased region" description="Polar residues" evidence="6">
    <location>
        <begin position="286"/>
        <end position="295"/>
    </location>
</feature>
<keyword evidence="3" id="KW-0238">DNA-binding</keyword>
<feature type="compositionally biased region" description="Basic and acidic residues" evidence="6">
    <location>
        <begin position="1788"/>
        <end position="1806"/>
    </location>
</feature>
<evidence type="ECO:0000259" key="7">
    <source>
        <dbReference type="Pfam" id="PF00847"/>
    </source>
</evidence>
<feature type="region of interest" description="Disordered" evidence="6">
    <location>
        <begin position="255"/>
        <end position="363"/>
    </location>
</feature>
<comment type="subcellular location">
    <subcellularLocation>
        <location evidence="1">Nucleus</location>
    </subcellularLocation>
</comment>
<feature type="region of interest" description="Disordered" evidence="6">
    <location>
        <begin position="862"/>
        <end position="882"/>
    </location>
</feature>
<dbReference type="RefSeq" id="XP_003883537.1">
    <property type="nucleotide sequence ID" value="XM_003883488.1"/>
</dbReference>
<feature type="compositionally biased region" description="Gly residues" evidence="6">
    <location>
        <begin position="679"/>
        <end position="692"/>
    </location>
</feature>
<feature type="compositionally biased region" description="Polar residues" evidence="6">
    <location>
        <begin position="1"/>
        <end position="26"/>
    </location>
</feature>
<gene>
    <name evidence="9" type="ORF">BN1204_032930</name>
    <name evidence="8" type="ORF">NCLIV_032930</name>
</gene>
<feature type="compositionally biased region" description="Low complexity" evidence="6">
    <location>
        <begin position="631"/>
        <end position="648"/>
    </location>
</feature>
<feature type="compositionally biased region" description="Low complexity" evidence="6">
    <location>
        <begin position="2657"/>
        <end position="2675"/>
    </location>
</feature>
<feature type="compositionally biased region" description="Low complexity" evidence="6">
    <location>
        <begin position="2209"/>
        <end position="2234"/>
    </location>
</feature>
<feature type="region of interest" description="Disordered" evidence="6">
    <location>
        <begin position="2335"/>
        <end position="2354"/>
    </location>
</feature>
<dbReference type="Proteomes" id="UP000007494">
    <property type="component" value="Chromosome VIII"/>
</dbReference>
<dbReference type="GO" id="GO:0003700">
    <property type="term" value="F:DNA-binding transcription factor activity"/>
    <property type="evidence" value="ECO:0007669"/>
    <property type="project" value="InterPro"/>
</dbReference>
<sequence>MEVPTSSPSSPVAQASTQPKCESSSPRLAAVKAEPGCQSDPPGPASENVGPPVSTVPTQTAPPGDASRSERRSLTEGAALPEAAAPPAETVGAPEGEAGAPETSPQDGLDAPSSPHGRASVRSTLNVARSTCLSILNALSLCCPEWKKKDNFRSFYFHFAQISQAADRSFLDIYLTIVFDKIIRSLPPQPCPPPIPLVVKAIREIPQNDVNDITAELDALRLSSAAAAAQAAATSGACIDFEPSLSLSALAEARPSQSHSGFSPKGKKGEDTGLVSPRKTARASPTGDSQGTTAPSHPRGGRGGVRGGLGRGGSGAARTQRGGMAHAGADEEGFPDEFAEEAGAPESASPATGAAGPAGGSTPQALRRLVGGISFNRSGNAWVASWVTRTDFKHRYKYFKTADFGYEQARLLAIRFRQHKLLSGDAVVEASELQQRLPHGLGVGAAAAHYAPGASAEGDGADEAFANDESEKGEDGMEAAAGVSSAHRPARSPPKGVLDVAGAGGLGLSTAHDRGFEARPRGGANFRATEPSPMEGVYYREGGNGGTGSASWQCRWSVGGKKYSKTFAVSKYGPDKARELAIRFRLQQSEAMLGTQGQENYTNRSLEMVISEGDQNPVIFDRDASAHAEVPHAAAGPAPGGPAHRSPAQVALSWSDSGGPDECEGTFSDGHFARKPGASGDGFGRRAGGGGVASNALSPQGFPAGAHGLSPGVPSSCGEETPSQSGTGERGGAWQAGVKFDEATNAWKAWWRHNGGRAVFKAYPIARYGEAVAREKAETAMRAKALELQVMGGDVPRTGASAEGREAARLYSARSRGRGASPYGQAFAGGSGGHQAGATASGISPAEGRGPAAIYYARRPEEEGAGASSPSSRRASPGAGGHAGAASAASLASFLSRGAGGVLLPGEADLEEHDLKGILDLDKRVPGSVFLQQSAYCLSFGGGGKWVASWGVGGSDRLLSRSFSVSRFGFAQARAMAEHWRRTKLLKLWRTEQERKETASREALMMVAAGSSRLGKDRSGGAAASSLSGKKGDMHLGLLPPHRHTPYSHSPSLAGKRGSGAAAGSGAVGTTSSALHHFLKLSQGRATGGAEAWAPGKGGGGRGAGKGDLSPTSRLASSLEAGSMCGAGEASGASPGDRGNGSQSLSQYPLGLRDEGEEGAEEGLASSCEGDGVSRLLPPSRVSGAGAAGGVLAKREKDNEERRPHPLLQDDELSPHASGASSFDVVFDAQAQAWNVEMLSLRGEKVVKSFSAVALGGVEAARRSALAAQRGMEAELVREYLDADKGTVHLGVSFDRRHLAWRLQPAVVVEAVLKKLRTETEETEKGSAGEPVGDVPEVKAEEGDGFAAREKKPPRLTGQLAAPEKIAAIASRPVAMFTVNALGWERSRAAALKASHDLQLELGVAEASLPPLEDVFEHPDLSRLLMAHLRKTTRNRQVSSPGGSLDLGDGHRLRTPSLSPSPHLSPGLGDAGSPALGSRPRRGWSPSGSGARRPVGASPGAFEDDESSREAEQACAAAMKVAAAQGVRCLQVSDFLADVEISTMDAQAAAQRRAALAANAAAAAEAIAAEYAACGAPGEDGADRKDDAGGKRGDVASLTTSKGIHYSKRERAWVCRWTDAVTGKVAVKAFQEKKFGFDEARRLAEIYRRAAEATGRVKIREGPATSTGLPLVRFVQTRGADKARGGVWRVEWLVSEPEAEADSDGAQDGKAVQAGWKPSRRAGVTLQVLKPFLCHQFGVETGRLLALHLKKKLDGVYGPLAEKLRRRHAAANAQGPGSQKGETGPETAAERPAGDRSDAAGEKPGEEGQPAEAAGGVSPPGGLPAGDHTQRAPSAVSTSFFFDPSDLEFEDICSQFQAVQKILRETAELEARVHHALLTNAPLPFIMEPPPSPPSIFASGECGLLAGALGSGRDGEGPMVSLEALALAAASGRGGRGSRGGRLSTGSGGSLGHEEGRRRRKRDPTADATGAPGADGDGSVKRESDEEGGKRRRRLATPGSGRRGGRESAAARLAAVAADLISTTAAAQASLVADKLQSQKDGDLGRLAARDGARGPGRGVPGARGLEERRGAQREDSSSDSSSDSSDSDSSNSSDSSSSSDSLSSGEDTASVGRPSEPRKPDTGTPLLPSCLSSETPASPAAPVPASPREGLGKPGAAAASGAQARRGGPQRRPRQGPGGDDRGARGGRSGAGRGETMQAPPEAVTAQGGRAPRGAPGSPPGGAAPFRAPASRGRTPELLAQGKDGAGPPASPAQSPAAGQQADAALPPSGLLQQGVVGVSSGGPHAPLLNPAAASALNLVLQQRRAQGSSALSPSSHQAMTALVASALAAAASRGGVPGPVAGAAAGPSAGAPASSVGLSSSPLLARLAQNPQQQACLAAAAAAFQRQQELQRQIQQRALFSASRLPPRVGAVGREGEAEPAPASGAAPAGLLSASSPSLSPGLSAASASETLSAFRAKQALAHFQQQIRQGLQLQHGVEAQGLRAPQGTAGHVPAVSAVRGPADPASGPEAGEREDGPAASLAAGRGRLTAAAGVAPGALGGPGGERLPFLVSANLENRQHLQRLQQEHLLAAAAAASTARSAGGAVGLPAGGAVGLPAGGAVSGTESSGVFFGGASRPTAPHCLPGGPAALGPGGATGPPAAAHHQGQQSLRFQQQVAAVQQQQQRLPQQRQ</sequence>
<feature type="compositionally biased region" description="Basic and acidic residues" evidence="6">
    <location>
        <begin position="2037"/>
        <end position="2053"/>
    </location>
</feature>
<evidence type="ECO:0000256" key="1">
    <source>
        <dbReference type="ARBA" id="ARBA00004123"/>
    </source>
</evidence>
<feature type="region of interest" description="Disordered" evidence="6">
    <location>
        <begin position="1931"/>
        <end position="2011"/>
    </location>
</feature>
<dbReference type="GO" id="GO:0005634">
    <property type="term" value="C:nucleus"/>
    <property type="evidence" value="ECO:0007669"/>
    <property type="project" value="UniProtKB-SubCell"/>
</dbReference>
<feature type="region of interest" description="Disordered" evidence="6">
    <location>
        <begin position="813"/>
        <end position="845"/>
    </location>
</feature>
<feature type="compositionally biased region" description="Low complexity" evidence="6">
    <location>
        <begin position="1020"/>
        <end position="1029"/>
    </location>
</feature>
<feature type="region of interest" description="Disordered" evidence="6">
    <location>
        <begin position="2497"/>
        <end position="2521"/>
    </location>
</feature>
<accession>F0VIE4</accession>
<feature type="compositionally biased region" description="Gly residues" evidence="6">
    <location>
        <begin position="301"/>
        <end position="315"/>
    </location>
</feature>
<feature type="compositionally biased region" description="Low complexity" evidence="6">
    <location>
        <begin position="341"/>
        <end position="363"/>
    </location>
</feature>
<evidence type="ECO:0000256" key="2">
    <source>
        <dbReference type="ARBA" id="ARBA00023015"/>
    </source>
</evidence>
<feature type="compositionally biased region" description="Low complexity" evidence="6">
    <location>
        <begin position="2156"/>
        <end position="2168"/>
    </location>
</feature>